<feature type="transmembrane region" description="Helical" evidence="1">
    <location>
        <begin position="34"/>
        <end position="54"/>
    </location>
</feature>
<evidence type="ECO:0000313" key="2">
    <source>
        <dbReference type="EMBL" id="GKS81218.1"/>
    </source>
</evidence>
<dbReference type="Proteomes" id="UP001055149">
    <property type="component" value="Unassembled WGS sequence"/>
</dbReference>
<keyword evidence="1" id="KW-1133">Transmembrane helix</keyword>
<proteinExistence type="predicted"/>
<keyword evidence="1" id="KW-0472">Membrane</keyword>
<organism evidence="2 3">
    <name type="scientific">Ligilactobacillus pabuli</name>
    <dbReference type="NCBI Taxonomy" id="2886039"/>
    <lineage>
        <taxon>Bacteria</taxon>
        <taxon>Bacillati</taxon>
        <taxon>Bacillota</taxon>
        <taxon>Bacilli</taxon>
        <taxon>Lactobacillales</taxon>
        <taxon>Lactobacillaceae</taxon>
        <taxon>Ligilactobacillus</taxon>
    </lineage>
</organism>
<dbReference type="EMBL" id="BQXH01000006">
    <property type="protein sequence ID" value="GKS81218.1"/>
    <property type="molecule type" value="Genomic_DNA"/>
</dbReference>
<keyword evidence="3" id="KW-1185">Reference proteome</keyword>
<comment type="caution">
    <text evidence="2">The sequence shown here is derived from an EMBL/GenBank/DDBJ whole genome shotgun (WGS) entry which is preliminary data.</text>
</comment>
<evidence type="ECO:0000256" key="1">
    <source>
        <dbReference type="SAM" id="Phobius"/>
    </source>
</evidence>
<accession>A0ABQ5JGM2</accession>
<protein>
    <recommendedName>
        <fullName evidence="4">DUF3923 family protein</fullName>
    </recommendedName>
</protein>
<feature type="transmembrane region" description="Helical" evidence="1">
    <location>
        <begin position="6"/>
        <end position="22"/>
    </location>
</feature>
<sequence>MRKKIIWWIQLVINCLFFLYLAQKIDTMYHSGPGLSFVISIFLIIIAIVLGYALTVGFENDEH</sequence>
<evidence type="ECO:0008006" key="4">
    <source>
        <dbReference type="Google" id="ProtNLM"/>
    </source>
</evidence>
<keyword evidence="1" id="KW-0812">Transmembrane</keyword>
<gene>
    <name evidence="2" type="ORF">LPAF129_09040</name>
</gene>
<reference evidence="2" key="1">
    <citation type="journal article" date="2022" name="Int. J. Syst. Evol. Microbiol.">
        <title>A novel species of lactic acid bacteria, Ligilactobacillus pabuli sp. nov., isolated from alfalfa silage.</title>
        <authorList>
            <person name="Tohno M."/>
            <person name="Tanizawa Y."/>
            <person name="Sawada H."/>
            <person name="Sakamoto M."/>
            <person name="Ohkuma M."/>
            <person name="Kobayashi H."/>
        </authorList>
    </citation>
    <scope>NUCLEOTIDE SEQUENCE</scope>
    <source>
        <strain evidence="2">AF129</strain>
    </source>
</reference>
<name>A0ABQ5JGM2_9LACO</name>
<evidence type="ECO:0000313" key="3">
    <source>
        <dbReference type="Proteomes" id="UP001055149"/>
    </source>
</evidence>